<sequence>MSKKEAKPFVREVTGLTKPFSSLDLLTYSLAWSIGSGILLFTVGIVNSYPGSNPFIALLIDAVMLFPAATVLYLLGITLPRVGGQYVWVSRLLNPGIGYFLTLIVWMGYSLIMGVVASVGASFLAQAFTITGYVTHSSALSSVGAVFTKALTRIVLASAMVLLFTLLNALGYKVSKASIYVAWYIPLIVLLVSTVGMIALP</sequence>
<protein>
    <recommendedName>
        <fullName evidence="8">Amino acid permease/ SLC12A domain-containing protein</fullName>
    </recommendedName>
</protein>
<feature type="transmembrane region" description="Helical" evidence="5">
    <location>
        <begin position="55"/>
        <end position="75"/>
    </location>
</feature>
<dbReference type="InterPro" id="IPR050367">
    <property type="entry name" value="APC_superfamily"/>
</dbReference>
<evidence type="ECO:0000256" key="5">
    <source>
        <dbReference type="SAM" id="Phobius"/>
    </source>
</evidence>
<comment type="subcellular location">
    <subcellularLocation>
        <location evidence="1">Membrane</location>
        <topology evidence="1">Multi-pass membrane protein</topology>
    </subcellularLocation>
</comment>
<dbReference type="PANTHER" id="PTHR42770:SF7">
    <property type="entry name" value="MEMBRANE PROTEIN"/>
    <property type="match status" value="1"/>
</dbReference>
<keyword evidence="2 5" id="KW-0812">Transmembrane</keyword>
<dbReference type="GO" id="GO:0022857">
    <property type="term" value="F:transmembrane transporter activity"/>
    <property type="evidence" value="ECO:0007669"/>
    <property type="project" value="InterPro"/>
</dbReference>
<feature type="transmembrane region" description="Helical" evidence="5">
    <location>
        <begin position="154"/>
        <end position="172"/>
    </location>
</feature>
<evidence type="ECO:0000313" key="6">
    <source>
        <dbReference type="EMBL" id="PSN82450.1"/>
    </source>
</evidence>
<accession>A0A2R6A7T8</accession>
<keyword evidence="4 5" id="KW-0472">Membrane</keyword>
<feature type="non-terminal residue" evidence="6">
    <location>
        <position position="201"/>
    </location>
</feature>
<dbReference type="Proteomes" id="UP000240880">
    <property type="component" value="Unassembled WGS sequence"/>
</dbReference>
<evidence type="ECO:0000256" key="4">
    <source>
        <dbReference type="ARBA" id="ARBA00023136"/>
    </source>
</evidence>
<feature type="transmembrane region" description="Helical" evidence="5">
    <location>
        <begin position="25"/>
        <end position="49"/>
    </location>
</feature>
<evidence type="ECO:0000256" key="1">
    <source>
        <dbReference type="ARBA" id="ARBA00004141"/>
    </source>
</evidence>
<comment type="caution">
    <text evidence="6">The sequence shown here is derived from an EMBL/GenBank/DDBJ whole genome shotgun (WGS) entry which is preliminary data.</text>
</comment>
<dbReference type="GO" id="GO:0005886">
    <property type="term" value="C:plasma membrane"/>
    <property type="evidence" value="ECO:0007669"/>
    <property type="project" value="UniProtKB-SubCell"/>
</dbReference>
<evidence type="ECO:0000256" key="3">
    <source>
        <dbReference type="ARBA" id="ARBA00022989"/>
    </source>
</evidence>
<feature type="transmembrane region" description="Helical" evidence="5">
    <location>
        <begin position="178"/>
        <end position="200"/>
    </location>
</feature>
<evidence type="ECO:0000313" key="7">
    <source>
        <dbReference type="Proteomes" id="UP000240880"/>
    </source>
</evidence>
<evidence type="ECO:0000256" key="2">
    <source>
        <dbReference type="ARBA" id="ARBA00022692"/>
    </source>
</evidence>
<gene>
    <name evidence="6" type="ORF">B9Q01_07995</name>
</gene>
<dbReference type="EMBL" id="NEXC01000073">
    <property type="protein sequence ID" value="PSN82450.1"/>
    <property type="molecule type" value="Genomic_DNA"/>
</dbReference>
<organism evidence="6 7">
    <name type="scientific">Candidatus Marsarchaeota G1 archaeon OSP_D</name>
    <dbReference type="NCBI Taxonomy" id="1978155"/>
    <lineage>
        <taxon>Archaea</taxon>
        <taxon>Candidatus Marsarchaeota</taxon>
        <taxon>Candidatus Marsarchaeota group 1</taxon>
    </lineage>
</organism>
<dbReference type="PANTHER" id="PTHR42770">
    <property type="entry name" value="AMINO ACID TRANSPORTER-RELATED"/>
    <property type="match status" value="1"/>
</dbReference>
<feature type="transmembrane region" description="Helical" evidence="5">
    <location>
        <begin position="123"/>
        <end position="147"/>
    </location>
</feature>
<name>A0A2R6A7T8_9ARCH</name>
<reference evidence="6 7" key="1">
    <citation type="submission" date="2017-04" db="EMBL/GenBank/DDBJ databases">
        <title>Novel microbial lineages endemic to geothermal iron-oxide mats fill important gaps in the evolutionary history of Archaea.</title>
        <authorList>
            <person name="Jay Z.J."/>
            <person name="Beam J.P."/>
            <person name="Dlakic M."/>
            <person name="Rusch D.B."/>
            <person name="Kozubal M.A."/>
            <person name="Inskeep W.P."/>
        </authorList>
    </citation>
    <scope>NUCLEOTIDE SEQUENCE [LARGE SCALE GENOMIC DNA]</scope>
    <source>
        <strain evidence="6">OSP_D</strain>
    </source>
</reference>
<dbReference type="Gene3D" id="1.20.1740.10">
    <property type="entry name" value="Amino acid/polyamine transporter I"/>
    <property type="match status" value="1"/>
</dbReference>
<feature type="transmembrane region" description="Helical" evidence="5">
    <location>
        <begin position="96"/>
        <end position="117"/>
    </location>
</feature>
<dbReference type="AlphaFoldDB" id="A0A2R6A7T8"/>
<keyword evidence="3 5" id="KW-1133">Transmembrane helix</keyword>
<evidence type="ECO:0008006" key="8">
    <source>
        <dbReference type="Google" id="ProtNLM"/>
    </source>
</evidence>
<proteinExistence type="predicted"/>